<dbReference type="PROSITE" id="PS01359">
    <property type="entry name" value="ZF_PHD_1"/>
    <property type="match status" value="1"/>
</dbReference>
<evidence type="ECO:0000259" key="8">
    <source>
        <dbReference type="PROSITE" id="PS50014"/>
    </source>
</evidence>
<dbReference type="Pfam" id="PF00439">
    <property type="entry name" value="Bromodomain"/>
    <property type="match status" value="1"/>
</dbReference>
<dbReference type="SUPFAM" id="SSF47370">
    <property type="entry name" value="Bromodomain"/>
    <property type="match status" value="1"/>
</dbReference>
<evidence type="ECO:0000313" key="10">
    <source>
        <dbReference type="EMBL" id="EDO44054.1"/>
    </source>
</evidence>
<dbReference type="AlphaFoldDB" id="A7RWY0"/>
<evidence type="ECO:0000256" key="4">
    <source>
        <dbReference type="ARBA" id="ARBA00023117"/>
    </source>
</evidence>
<feature type="non-terminal residue" evidence="10">
    <location>
        <position position="1"/>
    </location>
</feature>
<feature type="non-terminal residue" evidence="10">
    <location>
        <position position="229"/>
    </location>
</feature>
<dbReference type="Gene3D" id="3.30.40.10">
    <property type="entry name" value="Zinc/RING finger domain, C3HC4 (zinc finger)"/>
    <property type="match status" value="1"/>
</dbReference>
<name>A7RWY0_NEMVE</name>
<dbReference type="InterPro" id="IPR047171">
    <property type="entry name" value="BAZ1A"/>
</dbReference>
<protein>
    <submittedName>
        <fullName evidence="10">Uncharacterized protein</fullName>
    </submittedName>
</protein>
<organism evidence="10 11">
    <name type="scientific">Nematostella vectensis</name>
    <name type="common">Starlet sea anemone</name>
    <dbReference type="NCBI Taxonomy" id="45351"/>
    <lineage>
        <taxon>Eukaryota</taxon>
        <taxon>Metazoa</taxon>
        <taxon>Cnidaria</taxon>
        <taxon>Anthozoa</taxon>
        <taxon>Hexacorallia</taxon>
        <taxon>Actiniaria</taxon>
        <taxon>Edwardsiidae</taxon>
        <taxon>Nematostella</taxon>
    </lineage>
</organism>
<keyword evidence="11" id="KW-1185">Reference proteome</keyword>
<dbReference type="PROSITE" id="PS50016">
    <property type="entry name" value="ZF_PHD_2"/>
    <property type="match status" value="1"/>
</dbReference>
<dbReference type="PANTHER" id="PTHR46510">
    <property type="entry name" value="BROMODOMAIN ADJACENT TO ZINC FINGER DOMAIN PROTEIN 1A"/>
    <property type="match status" value="1"/>
</dbReference>
<feature type="domain" description="PHD-type" evidence="9">
    <location>
        <begin position="1"/>
        <end position="48"/>
    </location>
</feature>
<dbReference type="InterPro" id="IPR001965">
    <property type="entry name" value="Znf_PHD"/>
</dbReference>
<gene>
    <name evidence="10" type="ORF">NEMVEDRAFT_v1g36194</name>
</gene>
<dbReference type="Gene3D" id="1.20.920.10">
    <property type="entry name" value="Bromodomain-like"/>
    <property type="match status" value="1"/>
</dbReference>
<accession>A7RWY0</accession>
<dbReference type="InterPro" id="IPR001487">
    <property type="entry name" value="Bromodomain"/>
</dbReference>
<dbReference type="InterPro" id="IPR019786">
    <property type="entry name" value="Zinc_finger_PHD-type_CS"/>
</dbReference>
<evidence type="ECO:0000256" key="5">
    <source>
        <dbReference type="PROSITE-ProRule" id="PRU00035"/>
    </source>
</evidence>
<dbReference type="Proteomes" id="UP000001593">
    <property type="component" value="Unassembled WGS sequence"/>
</dbReference>
<dbReference type="eggNOG" id="KOG1245">
    <property type="taxonomic scope" value="Eukaryota"/>
</dbReference>
<proteinExistence type="predicted"/>
<keyword evidence="2 6" id="KW-0863">Zinc-finger</keyword>
<reference evidence="10 11" key="1">
    <citation type="journal article" date="2007" name="Science">
        <title>Sea anemone genome reveals ancestral eumetazoan gene repertoire and genomic organization.</title>
        <authorList>
            <person name="Putnam N.H."/>
            <person name="Srivastava M."/>
            <person name="Hellsten U."/>
            <person name="Dirks B."/>
            <person name="Chapman J."/>
            <person name="Salamov A."/>
            <person name="Terry A."/>
            <person name="Shapiro H."/>
            <person name="Lindquist E."/>
            <person name="Kapitonov V.V."/>
            <person name="Jurka J."/>
            <person name="Genikhovich G."/>
            <person name="Grigoriev I.V."/>
            <person name="Lucas S.M."/>
            <person name="Steele R.E."/>
            <person name="Finnerty J.R."/>
            <person name="Technau U."/>
            <person name="Martindale M.Q."/>
            <person name="Rokhsar D.S."/>
        </authorList>
    </citation>
    <scope>NUCLEOTIDE SEQUENCE [LARGE SCALE GENOMIC DNA]</scope>
    <source>
        <strain evidence="11">CH2 X CH6</strain>
    </source>
</reference>
<evidence type="ECO:0000313" key="11">
    <source>
        <dbReference type="Proteomes" id="UP000001593"/>
    </source>
</evidence>
<dbReference type="InParanoid" id="A7RWY0"/>
<dbReference type="PROSITE" id="PS50014">
    <property type="entry name" value="BROMODOMAIN_2"/>
    <property type="match status" value="1"/>
</dbReference>
<dbReference type="Pfam" id="PF00628">
    <property type="entry name" value="PHD"/>
    <property type="match status" value="1"/>
</dbReference>
<dbReference type="InterPro" id="IPR019787">
    <property type="entry name" value="Znf_PHD-finger"/>
</dbReference>
<dbReference type="InterPro" id="IPR036427">
    <property type="entry name" value="Bromodomain-like_sf"/>
</dbReference>
<dbReference type="GO" id="GO:0006338">
    <property type="term" value="P:chromatin remodeling"/>
    <property type="evidence" value="ECO:0007669"/>
    <property type="project" value="InterPro"/>
</dbReference>
<dbReference type="STRING" id="45351.A7RWY0"/>
<keyword evidence="4 5" id="KW-0103">Bromodomain</keyword>
<evidence type="ECO:0000256" key="6">
    <source>
        <dbReference type="PROSITE-ProRule" id="PRU00146"/>
    </source>
</evidence>
<dbReference type="EMBL" id="DS469548">
    <property type="protein sequence ID" value="EDO44054.1"/>
    <property type="molecule type" value="Genomic_DNA"/>
</dbReference>
<dbReference type="GO" id="GO:0008270">
    <property type="term" value="F:zinc ion binding"/>
    <property type="evidence" value="ECO:0007669"/>
    <property type="project" value="UniProtKB-KW"/>
</dbReference>
<dbReference type="InterPro" id="IPR013083">
    <property type="entry name" value="Znf_RING/FYVE/PHD"/>
</dbReference>
<dbReference type="InterPro" id="IPR011011">
    <property type="entry name" value="Znf_FYVE_PHD"/>
</dbReference>
<feature type="compositionally biased region" description="Low complexity" evidence="7">
    <location>
        <begin position="101"/>
        <end position="111"/>
    </location>
</feature>
<dbReference type="SUPFAM" id="SSF57903">
    <property type="entry name" value="FYVE/PHD zinc finger"/>
    <property type="match status" value="1"/>
</dbReference>
<evidence type="ECO:0000256" key="7">
    <source>
        <dbReference type="SAM" id="MobiDB-lite"/>
    </source>
</evidence>
<evidence type="ECO:0000256" key="3">
    <source>
        <dbReference type="ARBA" id="ARBA00022833"/>
    </source>
</evidence>
<feature type="domain" description="Bromo" evidence="8">
    <location>
        <begin position="138"/>
        <end position="212"/>
    </location>
</feature>
<dbReference type="PhylomeDB" id="A7RWY0"/>
<evidence type="ECO:0000256" key="2">
    <source>
        <dbReference type="ARBA" id="ARBA00022771"/>
    </source>
</evidence>
<dbReference type="PANTHER" id="PTHR46510:SF1">
    <property type="entry name" value="BROMODOMAIN ADJACENT TO ZINC FINGER DOMAIN PROTEIN 1A"/>
    <property type="match status" value="1"/>
</dbReference>
<keyword evidence="1" id="KW-0479">Metal-binding</keyword>
<sequence length="229" mass="25764">CKLCRRKGDAEKMLLCDACDRGHHMYCLKPPIKHIPEGNWFCPDCRPKEPRRGERRRKVPAQEESDTKGKQKPGSATKKTKPKQDSSKKKRKRSPSPPTSASPDSSRSPSPVRKATARRDPRLAGRLLKCEKLLTELMEHEDADPFVGSTGRGKVKGDIAHALDGQSDRLNLATIQKKLTSSQYGSIDEFLEDVRKVFINCAERSRPRSKETKAGARLSAFFETKFSDM</sequence>
<keyword evidence="3" id="KW-0862">Zinc</keyword>
<dbReference type="SMART" id="SM00249">
    <property type="entry name" value="PHD"/>
    <property type="match status" value="1"/>
</dbReference>
<evidence type="ECO:0000259" key="9">
    <source>
        <dbReference type="PROSITE" id="PS50016"/>
    </source>
</evidence>
<feature type="region of interest" description="Disordered" evidence="7">
    <location>
        <begin position="46"/>
        <end position="123"/>
    </location>
</feature>
<dbReference type="HOGENOM" id="CLU_1212431_0_0_1"/>
<evidence type="ECO:0000256" key="1">
    <source>
        <dbReference type="ARBA" id="ARBA00022723"/>
    </source>
</evidence>